<keyword evidence="4" id="KW-1185">Reference proteome</keyword>
<dbReference type="PATRIC" id="fig|186479.3.peg.1090"/>
<reference evidence="3 4" key="1">
    <citation type="submission" date="2015-09" db="EMBL/GenBank/DDBJ databases">
        <title>Draft genome sequence of Kouleothrix aurantiaca JCM 19913.</title>
        <authorList>
            <person name="Hemp J."/>
        </authorList>
    </citation>
    <scope>NUCLEOTIDE SEQUENCE [LARGE SCALE GENOMIC DNA]</scope>
    <source>
        <strain evidence="3 4">COM-B</strain>
    </source>
</reference>
<accession>A0A0P9DL88</accession>
<feature type="domain" description="DZANK-type" evidence="2">
    <location>
        <begin position="117"/>
        <end position="160"/>
    </location>
</feature>
<name>A0A0P9DL88_9CHLR</name>
<gene>
    <name evidence="3" type="ORF">SE17_25265</name>
</gene>
<feature type="transmembrane region" description="Helical" evidence="1">
    <location>
        <begin position="30"/>
        <end position="52"/>
    </location>
</feature>
<feature type="transmembrane region" description="Helical" evidence="1">
    <location>
        <begin position="64"/>
        <end position="88"/>
    </location>
</feature>
<keyword evidence="1" id="KW-0472">Membrane</keyword>
<dbReference type="InterPro" id="IPR053281">
    <property type="entry name" value="Double_zinc_ribbon"/>
</dbReference>
<dbReference type="AlphaFoldDB" id="A0A0P9DL88"/>
<protein>
    <recommendedName>
        <fullName evidence="2">DZANK-type domain-containing protein</fullName>
    </recommendedName>
</protein>
<evidence type="ECO:0000259" key="2">
    <source>
        <dbReference type="Pfam" id="PF12773"/>
    </source>
</evidence>
<keyword evidence="1" id="KW-1133">Transmembrane helix</keyword>
<dbReference type="InterPro" id="IPR025874">
    <property type="entry name" value="DZR"/>
</dbReference>
<dbReference type="Pfam" id="PF12773">
    <property type="entry name" value="DZR"/>
    <property type="match status" value="1"/>
</dbReference>
<sequence length="188" mass="21058">MRPGECPLSCPSRGVEALDIRSIISNVVPILSIIGWALGAYIVLLWAASVLWTYRDIHSRSEDVVVQVLAVSLALLLPFAGVILHMILRPRQTLTEKYERSLEEEYLRRDLEEKYVCPHCQRGIEPDFVVCPHCHTALRRRCGACDRVVDLTWSVCPYCGDASTASPAAPVSASYRPRLTEPAELVER</sequence>
<comment type="caution">
    <text evidence="3">The sequence shown here is derived from an EMBL/GenBank/DDBJ whole genome shotgun (WGS) entry which is preliminary data.</text>
</comment>
<evidence type="ECO:0000313" key="3">
    <source>
        <dbReference type="EMBL" id="KPV50718.1"/>
    </source>
</evidence>
<keyword evidence="1" id="KW-0812">Transmembrane</keyword>
<evidence type="ECO:0000313" key="4">
    <source>
        <dbReference type="Proteomes" id="UP000050509"/>
    </source>
</evidence>
<organism evidence="3 4">
    <name type="scientific">Kouleothrix aurantiaca</name>
    <dbReference type="NCBI Taxonomy" id="186479"/>
    <lineage>
        <taxon>Bacteria</taxon>
        <taxon>Bacillati</taxon>
        <taxon>Chloroflexota</taxon>
        <taxon>Chloroflexia</taxon>
        <taxon>Chloroflexales</taxon>
        <taxon>Roseiflexineae</taxon>
        <taxon>Roseiflexaceae</taxon>
        <taxon>Kouleothrix</taxon>
    </lineage>
</organism>
<proteinExistence type="predicted"/>
<dbReference type="PANTHER" id="PTHR36718:SF1">
    <property type="entry name" value="DOUBLE ZINC RIBBON PROTEIN MJ0416"/>
    <property type="match status" value="1"/>
</dbReference>
<dbReference type="PANTHER" id="PTHR36718">
    <property type="entry name" value="OS05G0435400 PROTEIN"/>
    <property type="match status" value="1"/>
</dbReference>
<dbReference type="Proteomes" id="UP000050509">
    <property type="component" value="Unassembled WGS sequence"/>
</dbReference>
<dbReference type="EMBL" id="LJCR01001244">
    <property type="protein sequence ID" value="KPV50718.1"/>
    <property type="molecule type" value="Genomic_DNA"/>
</dbReference>
<evidence type="ECO:0000256" key="1">
    <source>
        <dbReference type="SAM" id="Phobius"/>
    </source>
</evidence>